<gene>
    <name evidence="1" type="ORF">VNO77_14780</name>
</gene>
<dbReference type="AlphaFoldDB" id="A0AAN9LZ42"/>
<reference evidence="1 2" key="1">
    <citation type="submission" date="2024-01" db="EMBL/GenBank/DDBJ databases">
        <title>The genomes of 5 underutilized Papilionoideae crops provide insights into root nodulation and disease resistanc.</title>
        <authorList>
            <person name="Jiang F."/>
        </authorList>
    </citation>
    <scope>NUCLEOTIDE SEQUENCE [LARGE SCALE GENOMIC DNA]</scope>
    <source>
        <strain evidence="1">LVBAO_FW01</strain>
        <tissue evidence="1">Leaves</tissue>
    </source>
</reference>
<keyword evidence="2" id="KW-1185">Reference proteome</keyword>
<sequence length="199" mass="23446">MKQKDWFKKDIVTEKDQFNIEGVYTIIEGVHECIESRNVEFPIYKEDKLRVVAHDANEEPQTIKDNPMEICDKGATLSTTCRRLHDAFLYINELTKPEENDTAFKHERTLWGATAPRQLYDPQILESPCIRPHYQHLLVFFIGRLGFSKANCFHKVLVRASDSIKEREAKDFALDIEYARIVMLHHRSSSWQRRVLQRI</sequence>
<protein>
    <submittedName>
        <fullName evidence="1">Uncharacterized protein</fullName>
    </submittedName>
</protein>
<proteinExistence type="predicted"/>
<evidence type="ECO:0000313" key="1">
    <source>
        <dbReference type="EMBL" id="KAK7344759.1"/>
    </source>
</evidence>
<dbReference type="Proteomes" id="UP001367508">
    <property type="component" value="Unassembled WGS sequence"/>
</dbReference>
<evidence type="ECO:0000313" key="2">
    <source>
        <dbReference type="Proteomes" id="UP001367508"/>
    </source>
</evidence>
<organism evidence="1 2">
    <name type="scientific">Canavalia gladiata</name>
    <name type="common">Sword bean</name>
    <name type="synonym">Dolichos gladiatus</name>
    <dbReference type="NCBI Taxonomy" id="3824"/>
    <lineage>
        <taxon>Eukaryota</taxon>
        <taxon>Viridiplantae</taxon>
        <taxon>Streptophyta</taxon>
        <taxon>Embryophyta</taxon>
        <taxon>Tracheophyta</taxon>
        <taxon>Spermatophyta</taxon>
        <taxon>Magnoliopsida</taxon>
        <taxon>eudicotyledons</taxon>
        <taxon>Gunneridae</taxon>
        <taxon>Pentapetalae</taxon>
        <taxon>rosids</taxon>
        <taxon>fabids</taxon>
        <taxon>Fabales</taxon>
        <taxon>Fabaceae</taxon>
        <taxon>Papilionoideae</taxon>
        <taxon>50 kb inversion clade</taxon>
        <taxon>NPAAA clade</taxon>
        <taxon>indigoferoid/millettioid clade</taxon>
        <taxon>Phaseoleae</taxon>
        <taxon>Canavalia</taxon>
    </lineage>
</organism>
<accession>A0AAN9LZ42</accession>
<dbReference type="EMBL" id="JAYMYQ010000003">
    <property type="protein sequence ID" value="KAK7344759.1"/>
    <property type="molecule type" value="Genomic_DNA"/>
</dbReference>
<comment type="caution">
    <text evidence="1">The sequence shown here is derived from an EMBL/GenBank/DDBJ whole genome shotgun (WGS) entry which is preliminary data.</text>
</comment>
<name>A0AAN9LZ42_CANGL</name>